<dbReference type="OrthoDB" id="2614698at2"/>
<evidence type="ECO:0000259" key="1">
    <source>
        <dbReference type="Pfam" id="PF20274"/>
    </source>
</evidence>
<comment type="caution">
    <text evidence="2">The sequence shown here is derived from an EMBL/GenBank/DDBJ whole genome shotgun (WGS) entry which is preliminary data.</text>
</comment>
<organism evidence="2 3">
    <name type="scientific">Paenibacillus anaericanus</name>
    <dbReference type="NCBI Taxonomy" id="170367"/>
    <lineage>
        <taxon>Bacteria</taxon>
        <taxon>Bacillati</taxon>
        <taxon>Bacillota</taxon>
        <taxon>Bacilli</taxon>
        <taxon>Bacillales</taxon>
        <taxon>Paenibacillaceae</taxon>
        <taxon>Paenibacillus</taxon>
    </lineage>
</organism>
<reference evidence="2 3" key="1">
    <citation type="submission" date="2018-12" db="EMBL/GenBank/DDBJ databases">
        <authorList>
            <person name="Sun L."/>
            <person name="Chen Z."/>
        </authorList>
    </citation>
    <scope>NUCLEOTIDE SEQUENCE [LARGE SCALE GENOMIC DNA]</scope>
    <source>
        <strain evidence="2 3">DSM 15890</strain>
    </source>
</reference>
<keyword evidence="2" id="KW-0131">Cell cycle</keyword>
<sequence length="121" mass="13703">MIHVYMDDVRRCPKGFTLVRSVDECIELLRVMEVDILSLDHDMGPGEKTGTEVATAIAQEGLYAREIYLHTSSIYGMKAMYEILYQNKPEHVVLHNGPIPFERLDEIAHAAKKTSGNKVNK</sequence>
<feature type="domain" description="Cyclic-phosphate processing Receiver" evidence="1">
    <location>
        <begin position="2"/>
        <end position="85"/>
    </location>
</feature>
<gene>
    <name evidence="2" type="ORF">EJP82_03040</name>
</gene>
<keyword evidence="3" id="KW-1185">Reference proteome</keyword>
<dbReference type="Proteomes" id="UP000279446">
    <property type="component" value="Unassembled WGS sequence"/>
</dbReference>
<dbReference type="InterPro" id="IPR046909">
    <property type="entry name" value="cREC_REC"/>
</dbReference>
<keyword evidence="2" id="KW-0132">Cell division</keyword>
<dbReference type="Pfam" id="PF20274">
    <property type="entry name" value="cREC_REC"/>
    <property type="match status" value="1"/>
</dbReference>
<name>A0A433YE47_9BACL</name>
<protein>
    <submittedName>
        <fullName evidence="2">Cell division protein FtsJ</fullName>
    </submittedName>
</protein>
<evidence type="ECO:0000313" key="3">
    <source>
        <dbReference type="Proteomes" id="UP000279446"/>
    </source>
</evidence>
<dbReference type="AlphaFoldDB" id="A0A433YE47"/>
<accession>A0A433YE47</accession>
<proteinExistence type="predicted"/>
<evidence type="ECO:0000313" key="2">
    <source>
        <dbReference type="EMBL" id="RUT48130.1"/>
    </source>
</evidence>
<dbReference type="GO" id="GO:0051301">
    <property type="term" value="P:cell division"/>
    <property type="evidence" value="ECO:0007669"/>
    <property type="project" value="UniProtKB-KW"/>
</dbReference>
<dbReference type="EMBL" id="RZNY01000002">
    <property type="protein sequence ID" value="RUT48130.1"/>
    <property type="molecule type" value="Genomic_DNA"/>
</dbReference>